<accession>A0A6J4P3X6</accession>
<dbReference type="InterPro" id="IPR036390">
    <property type="entry name" value="WH_DNA-bd_sf"/>
</dbReference>
<dbReference type="GO" id="GO:0003700">
    <property type="term" value="F:DNA-binding transcription factor activity"/>
    <property type="evidence" value="ECO:0007669"/>
    <property type="project" value="InterPro"/>
</dbReference>
<dbReference type="AlphaFoldDB" id="A0A6J4P3X6"/>
<proteinExistence type="predicted"/>
<dbReference type="InterPro" id="IPR001845">
    <property type="entry name" value="HTH_ArsR_DNA-bd_dom"/>
</dbReference>
<feature type="domain" description="HTH arsR-type" evidence="1">
    <location>
        <begin position="21"/>
        <end position="116"/>
    </location>
</feature>
<dbReference type="CDD" id="cd00090">
    <property type="entry name" value="HTH_ARSR"/>
    <property type="match status" value="1"/>
</dbReference>
<dbReference type="SMART" id="SM00418">
    <property type="entry name" value="HTH_ARSR"/>
    <property type="match status" value="1"/>
</dbReference>
<dbReference type="Gene3D" id="1.10.10.10">
    <property type="entry name" value="Winged helix-like DNA-binding domain superfamily/Winged helix DNA-binding domain"/>
    <property type="match status" value="1"/>
</dbReference>
<dbReference type="EMBL" id="CADCUY010000232">
    <property type="protein sequence ID" value="CAA9405557.1"/>
    <property type="molecule type" value="Genomic_DNA"/>
</dbReference>
<dbReference type="InterPro" id="IPR036388">
    <property type="entry name" value="WH-like_DNA-bd_sf"/>
</dbReference>
<dbReference type="SUPFAM" id="SSF46785">
    <property type="entry name" value="Winged helix' DNA-binding domain"/>
    <property type="match status" value="1"/>
</dbReference>
<protein>
    <submittedName>
        <fullName evidence="2">Transcriptional regulator, ArsR family</fullName>
    </submittedName>
</protein>
<organism evidence="2">
    <name type="scientific">uncultured Quadrisphaera sp</name>
    <dbReference type="NCBI Taxonomy" id="904978"/>
    <lineage>
        <taxon>Bacteria</taxon>
        <taxon>Bacillati</taxon>
        <taxon>Actinomycetota</taxon>
        <taxon>Actinomycetes</taxon>
        <taxon>Kineosporiales</taxon>
        <taxon>Kineosporiaceae</taxon>
        <taxon>Quadrisphaera</taxon>
        <taxon>environmental samples</taxon>
    </lineage>
</organism>
<gene>
    <name evidence="2" type="ORF">AVDCRST_MAG35-1134</name>
</gene>
<name>A0A6J4P3X6_9ACTN</name>
<dbReference type="InterPro" id="IPR011991">
    <property type="entry name" value="ArsR-like_HTH"/>
</dbReference>
<dbReference type="Pfam" id="PF12840">
    <property type="entry name" value="HTH_20"/>
    <property type="match status" value="1"/>
</dbReference>
<reference evidence="2" key="1">
    <citation type="submission" date="2020-02" db="EMBL/GenBank/DDBJ databases">
        <authorList>
            <person name="Meier V. D."/>
        </authorList>
    </citation>
    <scope>NUCLEOTIDE SEQUENCE</scope>
    <source>
        <strain evidence="2">AVDCRST_MAG35</strain>
    </source>
</reference>
<evidence type="ECO:0000259" key="1">
    <source>
        <dbReference type="SMART" id="SM00418"/>
    </source>
</evidence>
<sequence>MAPTPPPVPPSQAAVDVRDPRVLRAMAHPLRMTLLGLLRLEGPSTATRLGERVQESSGSTSYHLRQLAAHGFVEEVADQGTGRERWWRAVHRSTRWETSDFLDDPGAREVVEELTHRQVSQHRRLLAAHAEQRADLPEEWLAAVSLNDWHLRLSPARARALAEELDAVLARWRDAPEEPDQPQVHVLLDVLPLTEHPL</sequence>
<evidence type="ECO:0000313" key="2">
    <source>
        <dbReference type="EMBL" id="CAA9405557.1"/>
    </source>
</evidence>